<accession>A0A3B1C031</accession>
<evidence type="ECO:0000313" key="2">
    <source>
        <dbReference type="EMBL" id="VAX16260.1"/>
    </source>
</evidence>
<protein>
    <recommendedName>
        <fullName evidence="3">Membrane-bound metal-dependent hydrolase</fullName>
    </recommendedName>
</protein>
<reference evidence="2" key="1">
    <citation type="submission" date="2018-06" db="EMBL/GenBank/DDBJ databases">
        <authorList>
            <person name="Zhirakovskaya E."/>
        </authorList>
    </citation>
    <scope>NUCLEOTIDE SEQUENCE</scope>
</reference>
<dbReference type="InterPro" id="IPR007404">
    <property type="entry name" value="YdjM-like"/>
</dbReference>
<keyword evidence="1" id="KW-1133">Transmembrane helix</keyword>
<keyword evidence="1" id="KW-0472">Membrane</keyword>
<organism evidence="2">
    <name type="scientific">hydrothermal vent metagenome</name>
    <dbReference type="NCBI Taxonomy" id="652676"/>
    <lineage>
        <taxon>unclassified sequences</taxon>
        <taxon>metagenomes</taxon>
        <taxon>ecological metagenomes</taxon>
    </lineage>
</organism>
<evidence type="ECO:0008006" key="3">
    <source>
        <dbReference type="Google" id="ProtNLM"/>
    </source>
</evidence>
<feature type="transmembrane region" description="Helical" evidence="1">
    <location>
        <begin position="84"/>
        <end position="107"/>
    </location>
</feature>
<feature type="transmembrane region" description="Helical" evidence="1">
    <location>
        <begin position="55"/>
        <end position="72"/>
    </location>
</feature>
<proteinExistence type="predicted"/>
<dbReference type="EMBL" id="UOGA01000059">
    <property type="protein sequence ID" value="VAX16260.1"/>
    <property type="molecule type" value="Genomic_DNA"/>
</dbReference>
<keyword evidence="1" id="KW-0812">Transmembrane</keyword>
<name>A0A3B1C031_9ZZZZ</name>
<dbReference type="AlphaFoldDB" id="A0A3B1C031"/>
<sequence length="174" mass="19728">MILGHITNTYMLYSLSGKKVRRMVFLPLLFFGALLPDIGDKGLHYIVTASYPGRGLLHSVVILSALLLILVISLKKYKTVWLTIYLGALLHIAQDWSSATTALWPFYGPWEIGDSETILEKFWRTYIDMSPLGLWVVEMVSLAYCVVLLFARYKRTRGRTTPEVKEGTSQPEGQ</sequence>
<dbReference type="Pfam" id="PF04307">
    <property type="entry name" value="YdjM"/>
    <property type="match status" value="1"/>
</dbReference>
<evidence type="ECO:0000256" key="1">
    <source>
        <dbReference type="SAM" id="Phobius"/>
    </source>
</evidence>
<feature type="transmembrane region" description="Helical" evidence="1">
    <location>
        <begin position="132"/>
        <end position="151"/>
    </location>
</feature>
<gene>
    <name evidence="2" type="ORF">MNBD_NITROSPINAE04-2616</name>
</gene>